<dbReference type="InterPro" id="IPR003959">
    <property type="entry name" value="ATPase_AAA_core"/>
</dbReference>
<dbReference type="PANTHER" id="PTHR11638:SF18">
    <property type="entry name" value="HEAT SHOCK PROTEIN 104"/>
    <property type="match status" value="1"/>
</dbReference>
<dbReference type="EMBL" id="BIFS01000002">
    <property type="protein sequence ID" value="GCE22004.1"/>
    <property type="molecule type" value="Genomic_DNA"/>
</dbReference>
<evidence type="ECO:0000313" key="5">
    <source>
        <dbReference type="Proteomes" id="UP000287188"/>
    </source>
</evidence>
<dbReference type="Pfam" id="PF10431">
    <property type="entry name" value="ClpB_D2-small"/>
    <property type="match status" value="1"/>
</dbReference>
<dbReference type="Proteomes" id="UP000287188">
    <property type="component" value="Unassembled WGS sequence"/>
</dbReference>
<gene>
    <name evidence="4" type="ORF">KDK_58040</name>
</gene>
<dbReference type="AlphaFoldDB" id="A0A402ASC9"/>
<accession>A0A402ASC9</accession>
<dbReference type="FunFam" id="1.10.8.60:FF:000017">
    <property type="entry name" value="ATP-dependent chaperone ClpB"/>
    <property type="match status" value="1"/>
</dbReference>
<keyword evidence="1" id="KW-0547">Nucleotide-binding</keyword>
<dbReference type="Pfam" id="PF07724">
    <property type="entry name" value="AAA_2"/>
    <property type="match status" value="1"/>
</dbReference>
<reference evidence="5" key="1">
    <citation type="submission" date="2018-12" db="EMBL/GenBank/DDBJ databases">
        <title>Tengunoibacter tsumagoiensis gen. nov., sp. nov., Dictyobacter kobayashii sp. nov., D. alpinus sp. nov., and D. joshuensis sp. nov. and description of Dictyobacteraceae fam. nov. within the order Ktedonobacterales isolated from Tengu-no-mugimeshi.</title>
        <authorList>
            <person name="Wang C.M."/>
            <person name="Zheng Y."/>
            <person name="Sakai Y."/>
            <person name="Toyoda A."/>
            <person name="Minakuchi Y."/>
            <person name="Abe K."/>
            <person name="Yokota A."/>
            <person name="Yabe S."/>
        </authorList>
    </citation>
    <scope>NUCLEOTIDE SEQUENCE [LARGE SCALE GENOMIC DNA]</scope>
    <source>
        <strain evidence="5">Uno11</strain>
    </source>
</reference>
<dbReference type="SMART" id="SM01086">
    <property type="entry name" value="ClpB_D2-small"/>
    <property type="match status" value="1"/>
</dbReference>
<dbReference type="InterPro" id="IPR050130">
    <property type="entry name" value="ClpA_ClpB"/>
</dbReference>
<dbReference type="GO" id="GO:0005524">
    <property type="term" value="F:ATP binding"/>
    <property type="evidence" value="ECO:0007669"/>
    <property type="project" value="UniProtKB-KW"/>
</dbReference>
<evidence type="ECO:0000256" key="2">
    <source>
        <dbReference type="ARBA" id="ARBA00022840"/>
    </source>
</evidence>
<dbReference type="PRINTS" id="PR00300">
    <property type="entry name" value="CLPPROTEASEA"/>
</dbReference>
<dbReference type="GO" id="GO:0005737">
    <property type="term" value="C:cytoplasm"/>
    <property type="evidence" value="ECO:0007669"/>
    <property type="project" value="TreeGrafter"/>
</dbReference>
<proteinExistence type="predicted"/>
<feature type="domain" description="Clp ATPase C-terminal" evidence="3">
    <location>
        <begin position="101"/>
        <end position="190"/>
    </location>
</feature>
<protein>
    <recommendedName>
        <fullName evidence="3">Clp ATPase C-terminal domain-containing protein</fullName>
    </recommendedName>
</protein>
<dbReference type="PANTHER" id="PTHR11638">
    <property type="entry name" value="ATP-DEPENDENT CLP PROTEASE"/>
    <property type="match status" value="1"/>
</dbReference>
<dbReference type="InterPro" id="IPR001270">
    <property type="entry name" value="ClpA/B"/>
</dbReference>
<comment type="caution">
    <text evidence="4">The sequence shown here is derived from an EMBL/GenBank/DDBJ whole genome shotgun (WGS) entry which is preliminary data.</text>
</comment>
<evidence type="ECO:0000256" key="1">
    <source>
        <dbReference type="ARBA" id="ARBA00022741"/>
    </source>
</evidence>
<organism evidence="4 5">
    <name type="scientific">Dictyobacter kobayashii</name>
    <dbReference type="NCBI Taxonomy" id="2014872"/>
    <lineage>
        <taxon>Bacteria</taxon>
        <taxon>Bacillati</taxon>
        <taxon>Chloroflexota</taxon>
        <taxon>Ktedonobacteria</taxon>
        <taxon>Ktedonobacterales</taxon>
        <taxon>Dictyobacteraceae</taxon>
        <taxon>Dictyobacter</taxon>
    </lineage>
</organism>
<dbReference type="Gene3D" id="3.40.50.300">
    <property type="entry name" value="P-loop containing nucleotide triphosphate hydrolases"/>
    <property type="match status" value="1"/>
</dbReference>
<dbReference type="GO" id="GO:0016887">
    <property type="term" value="F:ATP hydrolysis activity"/>
    <property type="evidence" value="ECO:0007669"/>
    <property type="project" value="InterPro"/>
</dbReference>
<dbReference type="Gene3D" id="1.10.8.60">
    <property type="match status" value="1"/>
</dbReference>
<keyword evidence="2" id="KW-0067">ATP-binding</keyword>
<dbReference type="InterPro" id="IPR027417">
    <property type="entry name" value="P-loop_NTPase"/>
</dbReference>
<dbReference type="GO" id="GO:0034605">
    <property type="term" value="P:cellular response to heat"/>
    <property type="evidence" value="ECO:0007669"/>
    <property type="project" value="TreeGrafter"/>
</dbReference>
<name>A0A402ASC9_9CHLR</name>
<sequence>MRRRPYSVVLFDEIEKAAPEVFNTLLQLLDDGRLTDGQGRTVDFKNTVIIMTSNVGADWLKDLEGLDEDEVQRRVRQRLREEGFRPEFINRIDEIVVFHPIKREQMKDIVMIQINRLRPRLAERNITLELTDAALDLLAEIGYDPQFGARSLKRVIQREIENRIASDILNGTIHDGDTIKIDAKDGKIVIEPIKTQAQQATYSH</sequence>
<evidence type="ECO:0000313" key="4">
    <source>
        <dbReference type="EMBL" id="GCE22004.1"/>
    </source>
</evidence>
<dbReference type="SUPFAM" id="SSF52540">
    <property type="entry name" value="P-loop containing nucleoside triphosphate hydrolases"/>
    <property type="match status" value="1"/>
</dbReference>
<dbReference type="InterPro" id="IPR019489">
    <property type="entry name" value="Clp_ATPase_C"/>
</dbReference>
<evidence type="ECO:0000259" key="3">
    <source>
        <dbReference type="SMART" id="SM01086"/>
    </source>
</evidence>
<keyword evidence="5" id="KW-1185">Reference proteome</keyword>